<feature type="transmembrane region" description="Helical" evidence="1">
    <location>
        <begin position="20"/>
        <end position="38"/>
    </location>
</feature>
<evidence type="ECO:0000313" key="3">
    <source>
        <dbReference type="Proteomes" id="UP000635384"/>
    </source>
</evidence>
<dbReference type="EMBL" id="JACXLC010000001">
    <property type="protein sequence ID" value="MBD2842426.1"/>
    <property type="molecule type" value="Genomic_DNA"/>
</dbReference>
<keyword evidence="3" id="KW-1185">Reference proteome</keyword>
<keyword evidence="1" id="KW-0812">Transmembrane</keyword>
<proteinExistence type="predicted"/>
<comment type="caution">
    <text evidence="2">The sequence shown here is derived from an EMBL/GenBank/DDBJ whole genome shotgun (WGS) entry which is preliminary data.</text>
</comment>
<gene>
    <name evidence="2" type="ORF">IB285_09170</name>
</gene>
<organism evidence="2 3">
    <name type="scientific">Erythrobacter rubeus</name>
    <dbReference type="NCBI Taxonomy" id="2760803"/>
    <lineage>
        <taxon>Bacteria</taxon>
        <taxon>Pseudomonadati</taxon>
        <taxon>Pseudomonadota</taxon>
        <taxon>Alphaproteobacteria</taxon>
        <taxon>Sphingomonadales</taxon>
        <taxon>Erythrobacteraceae</taxon>
        <taxon>Erythrobacter/Porphyrobacter group</taxon>
        <taxon>Erythrobacter</taxon>
    </lineage>
</organism>
<evidence type="ECO:0000313" key="2">
    <source>
        <dbReference type="EMBL" id="MBD2842426.1"/>
    </source>
</evidence>
<sequence>MAKWYKFPTSSAMSEGDYRAGLSAMNIVFGAVLGFVLVGGQELPVTDFMAMLSISALIVMMIQAIALSEYTLFNVASTAAAIYFLPEVAEEFFSIAKVPKLQPTLAVWATMAVILELSPREKTDPETTKKITGETNP</sequence>
<accession>A0ABR8KW40</accession>
<feature type="transmembrane region" description="Helical" evidence="1">
    <location>
        <begin position="50"/>
        <end position="67"/>
    </location>
</feature>
<dbReference type="RefSeq" id="WP_190787886.1">
    <property type="nucleotide sequence ID" value="NZ_JACXLC010000001.1"/>
</dbReference>
<dbReference type="Proteomes" id="UP000635384">
    <property type="component" value="Unassembled WGS sequence"/>
</dbReference>
<name>A0ABR8KW40_9SPHN</name>
<evidence type="ECO:0000256" key="1">
    <source>
        <dbReference type="SAM" id="Phobius"/>
    </source>
</evidence>
<keyword evidence="1" id="KW-1133">Transmembrane helix</keyword>
<reference evidence="2 3" key="1">
    <citation type="submission" date="2020-09" db="EMBL/GenBank/DDBJ databases">
        <authorList>
            <person name="Yoon J.-W."/>
        </authorList>
    </citation>
    <scope>NUCLEOTIDE SEQUENCE [LARGE SCALE GENOMIC DNA]</scope>
    <source>
        <strain evidence="2 3">KMU-140</strain>
    </source>
</reference>
<protein>
    <submittedName>
        <fullName evidence="2">Uncharacterized protein</fullName>
    </submittedName>
</protein>
<keyword evidence="1" id="KW-0472">Membrane</keyword>